<reference evidence="3" key="1">
    <citation type="submission" date="2020-11" db="EMBL/GenBank/DDBJ databases">
        <title>Isolation and identification of active actinomycetes.</title>
        <authorList>
            <person name="Yu B."/>
        </authorList>
    </citation>
    <scope>NUCLEOTIDE SEQUENCE</scope>
    <source>
        <strain evidence="3">NEAU-YB345</strain>
    </source>
</reference>
<dbReference type="RefSeq" id="WP_196194277.1">
    <property type="nucleotide sequence ID" value="NZ_JADPRT010000005.1"/>
</dbReference>
<gene>
    <name evidence="3" type="ORF">I2501_13860</name>
</gene>
<accession>A0A931B913</accession>
<comment type="caution">
    <text evidence="3">The sequence shown here is derived from an EMBL/GenBank/DDBJ whole genome shotgun (WGS) entry which is preliminary data.</text>
</comment>
<feature type="compositionally biased region" description="Basic and acidic residues" evidence="1">
    <location>
        <begin position="15"/>
        <end position="26"/>
    </location>
</feature>
<keyword evidence="2" id="KW-0472">Membrane</keyword>
<dbReference type="Proteomes" id="UP000657385">
    <property type="component" value="Unassembled WGS sequence"/>
</dbReference>
<dbReference type="AlphaFoldDB" id="A0A931B913"/>
<feature type="transmembrane region" description="Helical" evidence="2">
    <location>
        <begin position="107"/>
        <end position="126"/>
    </location>
</feature>
<proteinExistence type="predicted"/>
<keyword evidence="4" id="KW-1185">Reference proteome</keyword>
<organism evidence="3 4">
    <name type="scientific">Streptacidiphilus fuscans</name>
    <dbReference type="NCBI Taxonomy" id="2789292"/>
    <lineage>
        <taxon>Bacteria</taxon>
        <taxon>Bacillati</taxon>
        <taxon>Actinomycetota</taxon>
        <taxon>Actinomycetes</taxon>
        <taxon>Kitasatosporales</taxon>
        <taxon>Streptomycetaceae</taxon>
        <taxon>Streptacidiphilus</taxon>
    </lineage>
</organism>
<evidence type="ECO:0000313" key="3">
    <source>
        <dbReference type="EMBL" id="MBF9069105.1"/>
    </source>
</evidence>
<name>A0A931B913_9ACTN</name>
<keyword evidence="2" id="KW-1133">Transmembrane helix</keyword>
<dbReference type="EMBL" id="JADPRT010000005">
    <property type="protein sequence ID" value="MBF9069105.1"/>
    <property type="molecule type" value="Genomic_DNA"/>
</dbReference>
<evidence type="ECO:0000256" key="2">
    <source>
        <dbReference type="SAM" id="Phobius"/>
    </source>
</evidence>
<sequence>MSERPHNRFSAAEVTAHHPEAPDPEQGLRHLEGFLVWQAEAKQARSAAQCFADRLPWLTTVERDEVIRVYAADHLEVSRATVCRLAERSKVMRQEYTDRYSALRARLFGCCLAAVAVAVLIQELLLGP</sequence>
<feature type="region of interest" description="Disordered" evidence="1">
    <location>
        <begin position="1"/>
        <end position="26"/>
    </location>
</feature>
<evidence type="ECO:0000256" key="1">
    <source>
        <dbReference type="SAM" id="MobiDB-lite"/>
    </source>
</evidence>
<evidence type="ECO:0000313" key="4">
    <source>
        <dbReference type="Proteomes" id="UP000657385"/>
    </source>
</evidence>
<protein>
    <submittedName>
        <fullName evidence="3">Uncharacterized protein</fullName>
    </submittedName>
</protein>
<keyword evidence="2" id="KW-0812">Transmembrane</keyword>